<dbReference type="Pfam" id="PF09250">
    <property type="entry name" value="Prim-Pol"/>
    <property type="match status" value="1"/>
</dbReference>
<evidence type="ECO:0000259" key="1">
    <source>
        <dbReference type="SMART" id="SM00942"/>
    </source>
</evidence>
<evidence type="ECO:0008006" key="5">
    <source>
        <dbReference type="Google" id="ProtNLM"/>
    </source>
</evidence>
<protein>
    <recommendedName>
        <fullName evidence="5">DNA primase/polymerase bifunctional N-terminal domain-containing protein</fullName>
    </recommendedName>
</protein>
<dbReference type="InterPro" id="IPR014820">
    <property type="entry name" value="PriCT_1"/>
</dbReference>
<feature type="domain" description="Primase C-terminal 1" evidence="1">
    <location>
        <begin position="234"/>
        <end position="307"/>
    </location>
</feature>
<dbReference type="InterPro" id="IPR015330">
    <property type="entry name" value="DNA_primase/pol_bifunc_N"/>
</dbReference>
<dbReference type="SUPFAM" id="SSF56747">
    <property type="entry name" value="Prim-pol domain"/>
    <property type="match status" value="1"/>
</dbReference>
<dbReference type="AlphaFoldDB" id="A0A517RB42"/>
<dbReference type="CDD" id="cd04859">
    <property type="entry name" value="Prim_Pol"/>
    <property type="match status" value="1"/>
</dbReference>
<organism evidence="3 4">
    <name type="scientific">Gimesia alba</name>
    <dbReference type="NCBI Taxonomy" id="2527973"/>
    <lineage>
        <taxon>Bacteria</taxon>
        <taxon>Pseudomonadati</taxon>
        <taxon>Planctomycetota</taxon>
        <taxon>Planctomycetia</taxon>
        <taxon>Planctomycetales</taxon>
        <taxon>Planctomycetaceae</taxon>
        <taxon>Gimesia</taxon>
    </lineage>
</organism>
<keyword evidence="4" id="KW-1185">Reference proteome</keyword>
<name>A0A517RB42_9PLAN</name>
<dbReference type="KEGG" id="gaz:Pan241w_11640"/>
<evidence type="ECO:0000313" key="4">
    <source>
        <dbReference type="Proteomes" id="UP000317171"/>
    </source>
</evidence>
<dbReference type="EMBL" id="CP036269">
    <property type="protein sequence ID" value="QDT41105.1"/>
    <property type="molecule type" value="Genomic_DNA"/>
</dbReference>
<feature type="domain" description="DNA primase/polymerase bifunctional N-terminal" evidence="2">
    <location>
        <begin position="20"/>
        <end position="203"/>
    </location>
</feature>
<proteinExistence type="predicted"/>
<dbReference type="SMART" id="SM00942">
    <property type="entry name" value="PriCT_1"/>
    <property type="match status" value="1"/>
</dbReference>
<evidence type="ECO:0000259" key="2">
    <source>
        <dbReference type="SMART" id="SM00943"/>
    </source>
</evidence>
<dbReference type="Proteomes" id="UP000317171">
    <property type="component" value="Chromosome"/>
</dbReference>
<dbReference type="OrthoDB" id="275480at2"/>
<reference evidence="3 4" key="1">
    <citation type="submission" date="2019-02" db="EMBL/GenBank/DDBJ databases">
        <title>Deep-cultivation of Planctomycetes and their phenomic and genomic characterization uncovers novel biology.</title>
        <authorList>
            <person name="Wiegand S."/>
            <person name="Jogler M."/>
            <person name="Boedeker C."/>
            <person name="Pinto D."/>
            <person name="Vollmers J."/>
            <person name="Rivas-Marin E."/>
            <person name="Kohn T."/>
            <person name="Peeters S.H."/>
            <person name="Heuer A."/>
            <person name="Rast P."/>
            <person name="Oberbeckmann S."/>
            <person name="Bunk B."/>
            <person name="Jeske O."/>
            <person name="Meyerdierks A."/>
            <person name="Storesund J.E."/>
            <person name="Kallscheuer N."/>
            <person name="Luecker S."/>
            <person name="Lage O.M."/>
            <person name="Pohl T."/>
            <person name="Merkel B.J."/>
            <person name="Hornburger P."/>
            <person name="Mueller R.-W."/>
            <person name="Bruemmer F."/>
            <person name="Labrenz M."/>
            <person name="Spormann A.M."/>
            <person name="Op den Camp H."/>
            <person name="Overmann J."/>
            <person name="Amann R."/>
            <person name="Jetten M.S.M."/>
            <person name="Mascher T."/>
            <person name="Medema M.H."/>
            <person name="Devos D.P."/>
            <person name="Kaster A.-K."/>
            <person name="Ovreas L."/>
            <person name="Rohde M."/>
            <person name="Galperin M.Y."/>
            <person name="Jogler C."/>
        </authorList>
    </citation>
    <scope>NUCLEOTIDE SEQUENCE [LARGE SCALE GENOMIC DNA]</scope>
    <source>
        <strain evidence="3 4">Pan241w</strain>
    </source>
</reference>
<dbReference type="Pfam" id="PF08708">
    <property type="entry name" value="PriCT_1"/>
    <property type="match status" value="1"/>
</dbReference>
<dbReference type="SMART" id="SM00943">
    <property type="entry name" value="Prim-Pol"/>
    <property type="match status" value="1"/>
</dbReference>
<accession>A0A517RB42</accession>
<sequence>MDAPKRQQESAEENSMLQAALEYALLGWKVFPVLEPPVGTQFPRPKEEAIKKPRIKEWQHKATDDPRKIAAWWGKWPRANIGILMGPKSGIIVIDTDSEEGEEKFISLFGGPENIPETVKWRTARGNHYVFRWCDGLPADVLRRAHWPYTDSQGKKHDIDFKLGGNAGTYAQAPPSIHPRTGEQYQLVCDPEDFPIAELPDIFLANFYADTMGEGIEIGSSGEFEAKPDEYWKDIQSGVAEGGRNNAAASYAGKLLCAAECPNIESRVSVKSRWESLCFWNENYNKPPLSVSELRTTFEEILATERKKRSLSNMNQGLSHLVPMDPETGEPDHNCFVLAHYNSEPPMKLLYSSSFITGKYKAINKFLKIPPEDFPSGAKMRNVFATQLNPPMILNRKLLTPFWEGSKDNPSFAQILADDQIYIEAPDDEKRSHIILDVLYELAMKAKDSDENDYPDPSGVMTKRNDGSIYFKVRKILTSTEFMYFDDKVSERELSDVLGRIGVQVKNSRYGEDRKRVAKFRVITTESLHVMDALRDGSPSEDGFGTVDYILRQLVEKATAKNVSLQQLM</sequence>
<gene>
    <name evidence="3" type="ORF">Pan241w_11640</name>
</gene>
<evidence type="ECO:0000313" key="3">
    <source>
        <dbReference type="EMBL" id="QDT41105.1"/>
    </source>
</evidence>